<proteinExistence type="predicted"/>
<dbReference type="InterPro" id="IPR029069">
    <property type="entry name" value="HotDog_dom_sf"/>
</dbReference>
<gene>
    <name evidence="1" type="ORF">AB8S09_09440</name>
</gene>
<organism evidence="1 2">
    <name type="scientific">Clostridium lapidicellarium</name>
    <dbReference type="NCBI Taxonomy" id="3240931"/>
    <lineage>
        <taxon>Bacteria</taxon>
        <taxon>Bacillati</taxon>
        <taxon>Bacillota</taxon>
        <taxon>Clostridia</taxon>
        <taxon>Eubacteriales</taxon>
        <taxon>Clostridiaceae</taxon>
        <taxon>Clostridium</taxon>
    </lineage>
</organism>
<evidence type="ECO:0008006" key="3">
    <source>
        <dbReference type="Google" id="ProtNLM"/>
    </source>
</evidence>
<evidence type="ECO:0000313" key="1">
    <source>
        <dbReference type="EMBL" id="MEY8763858.1"/>
    </source>
</evidence>
<sequence length="230" mass="26935">MEGYSIEYDIDGNLYCIFKKAFSLRYHWNMDSTPVMIFIEAMHQLLDKVEDGYFIAKQVIKINTLDIGKKVRLESNIEKSGRLKSMSYLICNCEVRDGHKNLMDLESTLIKKDQYNLKEKFICTADKKFFKIVTKDDVRQFCDLSGDYNYVHRGDKPVVQAMLILLLLEDYLALKKIYMYDCKITYVKPISAGSSIFLYWKGNRELFGITDNRVCFKLELRGENREGKLS</sequence>
<dbReference type="SUPFAM" id="SSF54637">
    <property type="entry name" value="Thioesterase/thiol ester dehydrase-isomerase"/>
    <property type="match status" value="1"/>
</dbReference>
<dbReference type="Gene3D" id="3.10.129.10">
    <property type="entry name" value="Hotdog Thioesterase"/>
    <property type="match status" value="1"/>
</dbReference>
<comment type="caution">
    <text evidence="1">The sequence shown here is derived from an EMBL/GenBank/DDBJ whole genome shotgun (WGS) entry which is preliminary data.</text>
</comment>
<reference evidence="1 2" key="1">
    <citation type="submission" date="2024-08" db="EMBL/GenBank/DDBJ databases">
        <title>Clostridium lapicellarii sp. nov., and Clostridium renhuaiense sp. nov., two species isolated from the mud in a fermentation cellar used for producing sauce-flavour Chinese liquors.</title>
        <authorList>
            <person name="Yang F."/>
            <person name="Wang H."/>
            <person name="Chen L.Q."/>
            <person name="Zhou N."/>
            <person name="Lu J.J."/>
            <person name="Pu X.X."/>
            <person name="Wan B."/>
            <person name="Wang L."/>
            <person name="Liu S.J."/>
        </authorList>
    </citation>
    <scope>NUCLEOTIDE SEQUENCE [LARGE SCALE GENOMIC DNA]</scope>
    <source>
        <strain evidence="1 2">MT-113</strain>
    </source>
</reference>
<keyword evidence="2" id="KW-1185">Reference proteome</keyword>
<accession>A0ABV4DX85</accession>
<protein>
    <recommendedName>
        <fullName evidence="3">MaoC-like domain-containing protein</fullName>
    </recommendedName>
</protein>
<name>A0ABV4DX85_9CLOT</name>
<dbReference type="EMBL" id="JBGFFE010000012">
    <property type="protein sequence ID" value="MEY8763858.1"/>
    <property type="molecule type" value="Genomic_DNA"/>
</dbReference>
<dbReference type="Proteomes" id="UP001565220">
    <property type="component" value="Unassembled WGS sequence"/>
</dbReference>
<evidence type="ECO:0000313" key="2">
    <source>
        <dbReference type="Proteomes" id="UP001565220"/>
    </source>
</evidence>